<dbReference type="Pfam" id="PF13086">
    <property type="entry name" value="AAA_11"/>
    <property type="match status" value="1"/>
</dbReference>
<dbReference type="CDD" id="cd18808">
    <property type="entry name" value="SF1_C_Upf1"/>
    <property type="match status" value="1"/>
</dbReference>
<evidence type="ECO:0000256" key="4">
    <source>
        <dbReference type="ARBA" id="ARBA00022737"/>
    </source>
</evidence>
<dbReference type="Pfam" id="PF20173">
    <property type="entry name" value="ZnF_RZ-type"/>
    <property type="match status" value="1"/>
</dbReference>
<feature type="compositionally biased region" description="Polar residues" evidence="10">
    <location>
        <begin position="47"/>
        <end position="59"/>
    </location>
</feature>
<dbReference type="InterPro" id="IPR045055">
    <property type="entry name" value="DNA2/NAM7-like"/>
</dbReference>
<proteinExistence type="predicted"/>
<keyword evidence="4" id="KW-0677">Repeat</keyword>
<keyword evidence="6" id="KW-0378">Hydrolase</keyword>
<evidence type="ECO:0000313" key="14">
    <source>
        <dbReference type="Proteomes" id="UP001243330"/>
    </source>
</evidence>
<dbReference type="InterPro" id="IPR041367">
    <property type="entry name" value="Znf-CCCH_4"/>
</dbReference>
<dbReference type="PROSITE" id="PS50103">
    <property type="entry name" value="ZF_C3H1"/>
    <property type="match status" value="1"/>
</dbReference>
<keyword evidence="6" id="KW-0067">ATP-binding</keyword>
<evidence type="ECO:0000259" key="11">
    <source>
        <dbReference type="PROSITE" id="PS50103"/>
    </source>
</evidence>
<dbReference type="InterPro" id="IPR046439">
    <property type="entry name" value="ZF_RZ_dom"/>
</dbReference>
<dbReference type="InterPro" id="IPR000571">
    <property type="entry name" value="Znf_CCCH"/>
</dbReference>
<dbReference type="FunFam" id="3.40.50.300:FF:001660">
    <property type="entry name" value="NF-X1 finger and helicase protein, putative"/>
    <property type="match status" value="1"/>
</dbReference>
<dbReference type="InterPro" id="IPR041679">
    <property type="entry name" value="DNA2/NAM7-like_C"/>
</dbReference>
<dbReference type="PROSITE" id="PS51981">
    <property type="entry name" value="ZF_RZ"/>
    <property type="match status" value="1"/>
</dbReference>
<feature type="region of interest" description="Disordered" evidence="10">
    <location>
        <begin position="464"/>
        <end position="485"/>
    </location>
</feature>
<keyword evidence="2" id="KW-0963">Cytoplasm</keyword>
<keyword evidence="8" id="KW-0391">Immunity</keyword>
<dbReference type="Pfam" id="PF13087">
    <property type="entry name" value="AAA_12"/>
    <property type="match status" value="1"/>
</dbReference>
<feature type="region of interest" description="Disordered" evidence="10">
    <location>
        <begin position="42"/>
        <end position="64"/>
    </location>
</feature>
<evidence type="ECO:0000256" key="3">
    <source>
        <dbReference type="ARBA" id="ARBA00022723"/>
    </source>
</evidence>
<dbReference type="GO" id="GO:0008270">
    <property type="term" value="F:zinc ion binding"/>
    <property type="evidence" value="ECO:0007669"/>
    <property type="project" value="UniProtKB-KW"/>
</dbReference>
<evidence type="ECO:0008006" key="15">
    <source>
        <dbReference type="Google" id="ProtNLM"/>
    </source>
</evidence>
<keyword evidence="6" id="KW-0547">Nucleotide-binding</keyword>
<dbReference type="EMBL" id="JAQOWY010000031">
    <property type="protein sequence ID" value="KAK1854784.1"/>
    <property type="molecule type" value="Genomic_DNA"/>
</dbReference>
<keyword evidence="6" id="KW-0347">Helicase</keyword>
<feature type="region of interest" description="Disordered" evidence="10">
    <location>
        <begin position="1805"/>
        <end position="1825"/>
    </location>
</feature>
<dbReference type="SMART" id="SM00438">
    <property type="entry name" value="ZnF_NFX"/>
    <property type="match status" value="4"/>
</dbReference>
<dbReference type="CDD" id="cd17936">
    <property type="entry name" value="EEXXEc_NFX1"/>
    <property type="match status" value="1"/>
</dbReference>
<evidence type="ECO:0000259" key="12">
    <source>
        <dbReference type="PROSITE" id="PS51981"/>
    </source>
</evidence>
<protein>
    <recommendedName>
        <fullName evidence="15">NFX1-type zinc finger-containing protein 1</fullName>
    </recommendedName>
</protein>
<dbReference type="Pfam" id="PF18044">
    <property type="entry name" value="zf-CCCH_4"/>
    <property type="match status" value="1"/>
</dbReference>
<dbReference type="InterPro" id="IPR027417">
    <property type="entry name" value="P-loop_NTPase"/>
</dbReference>
<comment type="caution">
    <text evidence="13">The sequence shown here is derived from an EMBL/GenBank/DDBJ whole genome shotgun (WGS) entry which is preliminary data.</text>
</comment>
<dbReference type="GO" id="GO:0002376">
    <property type="term" value="P:immune system process"/>
    <property type="evidence" value="ECO:0007669"/>
    <property type="project" value="UniProtKB-KW"/>
</dbReference>
<feature type="domain" description="RZ-type" evidence="12">
    <location>
        <begin position="1873"/>
        <end position="1947"/>
    </location>
</feature>
<evidence type="ECO:0000256" key="8">
    <source>
        <dbReference type="ARBA" id="ARBA00022859"/>
    </source>
</evidence>
<dbReference type="InterPro" id="IPR041677">
    <property type="entry name" value="DNA2/NAM7_AAA_11"/>
</dbReference>
<evidence type="ECO:0000256" key="9">
    <source>
        <dbReference type="PROSITE-ProRule" id="PRU00723"/>
    </source>
</evidence>
<keyword evidence="3 9" id="KW-0479">Metal-binding</keyword>
<dbReference type="SUPFAM" id="SSF90229">
    <property type="entry name" value="CCCH zinc finger"/>
    <property type="match status" value="1"/>
</dbReference>
<feature type="compositionally biased region" description="Polar residues" evidence="10">
    <location>
        <begin position="464"/>
        <end position="476"/>
    </location>
</feature>
<feature type="domain" description="C3H1-type" evidence="11">
    <location>
        <begin position="16"/>
        <end position="44"/>
    </location>
</feature>
<evidence type="ECO:0000256" key="1">
    <source>
        <dbReference type="ARBA" id="ARBA00004496"/>
    </source>
</evidence>
<keyword evidence="14" id="KW-1185">Reference proteome</keyword>
<dbReference type="SMART" id="SM00356">
    <property type="entry name" value="ZnF_C3H1"/>
    <property type="match status" value="1"/>
</dbReference>
<dbReference type="GO" id="GO:0031380">
    <property type="term" value="C:nuclear RNA-directed RNA polymerase complex"/>
    <property type="evidence" value="ECO:0007669"/>
    <property type="project" value="TreeGrafter"/>
</dbReference>
<sequence>MPIMAPVRGPRSNSRFSSSAPCRLFVNTGRCRFGGHCRFSHDPGAAASNTRNTGSSNRPSDPEREKIHAWKRLRPSPAYSNDGDTASYFRMALDLVEQDASLAQEVIREIASDRRLNLIRDVLEGLSLSKTSAEKASLWESRISPLFRVIIHPAIVDSVVVEQETTTIYRSFLGIDATRLKHLFDFVLHLVDHWSELPFRESGASGLEAISLACGLLAKVIDTSAANIVNSHFTSIVEDIQLRLDVFGNSAEAFYSMQASKYLDYVRRRLGIGRTLPDVAHKNANSGAMAEFIVTEDLPGRLSLRGRRHDNDHADIAKIRIMPTLEETMSFRDEYLPTVNPSQHHLQGLRGLLDRHFRLLREDILHDLRNAIRTRVESNNRVREIRTRIVVYDYATAVETTFDKRGGLEFVVKFDQPKAAKDLDKAQRAAWWVQTKRLTDGALVCIVDDIGNVFFCQVSRSTVRTPHNPTQQTQQEDATDSPKYSLPDDNRHAFVHLKLVDTGVDEVKRALLWLKNMGSRQHRQMFEFPSILLPAFSPLLKALQTMSQKVDLPFQTILTLQAGDQPPEIPPPLYSMRPGFSFDLSTLANDGKALSYTPGEPVDPAELSRHSTLDLTQSGAILDSLSRSFALIQGPPGTGKSYTGEALIKVLLANKSKAKLGPIMCVCYTNHALDQLLEHLVDGEVQNIVRIGSRSKSERLEPVNLRKVVEGMTRTKAEGRALYESIEALESEADYVARNLTTYKYLNTNEKIRAFLAAQHPSQHDELFGPEQSNEDAEDGWETVRRGRKRAMEVWLHGGLVNKVPSRTMTQLYQTRLSEMSRQERLLLHQDWVRQALDPELKRLSSAHEAYESMRDRNNRVRSSIDLRALQQANIIGVTTTGLATNLDLLRRVNGKVLLCEEAGEVLEAHLLTALLPTIEHAILIGDHLQLRPQIQDWRLQSANPAGKKYSLDVSLFERLANTPKFPFSILDTQRRMHPSISELVRSTLYRSLSDSDAVQEYPPVCGLAKRLFWLHHESPESGRNSDQDSIETSYSNDFEIDMVVGLVSHLLRQGVYKSGEIAVLTPYLGQLNKLRQKLGSTMHIVINDRDMDDLAGLEPPDTNVQDSPKKGAAKSSALQGVRAATVDNFQGEEANVVIISLVRSNNERRCGFLSTSNRINVLLSRAKHGMYIIGNSQTSIHVPMWAKVINLMQQEGNFGNELELQCPRHHENKSMVSHPEHFIQFSPDGGCNLPCDRRLNCGHSCTGPCHSDILHNAFKCLEDCTRPKEHCNHPCRKRCGDVCDKLCKEVVSDTRLILPCGHKVNTIECWKTKDLAAIKCAVQVEKLVPGCGHMVQVACHVNVSAATYLCKTDCGFVRACGHVCKGRCWGCRTREEGKVVKEEHGSCPQTCDRNYTTCSHRCREACHEGKCPPCSSPCQNKCMHSKCSKQCHEPCPPCAEETCSSCCPHSKCSMPCAAPCDWVPCTKRCTKFLKCGHQCPSLCGESCPSEQFCHMCASDDIKDTIVDLIMMSDYRSIDLDEEPCVFPDCGHFLTYSTMDGQMRLQDVYDISPDGVPVAVKGGSQPFDLSETISVCPNCRGSLRNISRYGRIVRRGLLDESTKKFISWSNSQWQRLSEAFFSAQDALQDTDKGAFVFPVQKLEGYNLEGARHEQIAHLLKITGGSRHKAMRRVRNQIVNFLGRVKKDEQPYQRVAHLVWHVNRRRQRDTTSFSFDESAIQMGSYLQAMTLLLRCDLLLVSDFVSLCRNSINSAVKSVKVDVSTYIKDCKELIHIAHIRNYARQEVEGHIFVGMFCSFVTPPSEEPATAAMENGPQPTAGDLSSRSHERMKELGLHHLSVAKELMEKHPSTAVLESEYDTAWRMLHDGIFYSEVSSDEMRSVYQAMSKEFLGTGHWYTCRNGHPFTIGECGMAMEATRCPECGEAVGGRNHQSAEGVRHARDIEALGSGISGMRI</sequence>
<dbReference type="InterPro" id="IPR036855">
    <property type="entry name" value="Znf_CCCH_sf"/>
</dbReference>
<evidence type="ECO:0000256" key="5">
    <source>
        <dbReference type="ARBA" id="ARBA00022771"/>
    </source>
</evidence>
<dbReference type="PANTHER" id="PTHR10887">
    <property type="entry name" value="DNA2/NAM7 HELICASE FAMILY"/>
    <property type="match status" value="1"/>
</dbReference>
<dbReference type="PANTHER" id="PTHR10887:SF445">
    <property type="entry name" value="NFX1-TYPE ZINC FINGER-CONTAINING PROTEIN 1"/>
    <property type="match status" value="1"/>
</dbReference>
<dbReference type="InterPro" id="IPR000967">
    <property type="entry name" value="Znf_NFX1"/>
</dbReference>
<accession>A0AAD9AWS2</accession>
<keyword evidence="7 9" id="KW-0862">Zinc</keyword>
<feature type="region of interest" description="Disordered" evidence="10">
    <location>
        <begin position="1096"/>
        <end position="1117"/>
    </location>
</feature>
<dbReference type="GO" id="GO:0031048">
    <property type="term" value="P:regulatory ncRNA-mediated heterochromatin formation"/>
    <property type="evidence" value="ECO:0007669"/>
    <property type="project" value="TreeGrafter"/>
</dbReference>
<gene>
    <name evidence="13" type="ORF">CCHR01_02595</name>
</gene>
<name>A0AAD9AWS2_9PEZI</name>
<organism evidence="13 14">
    <name type="scientific">Colletotrichum chrysophilum</name>
    <dbReference type="NCBI Taxonomy" id="1836956"/>
    <lineage>
        <taxon>Eukaryota</taxon>
        <taxon>Fungi</taxon>
        <taxon>Dikarya</taxon>
        <taxon>Ascomycota</taxon>
        <taxon>Pezizomycotina</taxon>
        <taxon>Sordariomycetes</taxon>
        <taxon>Hypocreomycetidae</taxon>
        <taxon>Glomerellales</taxon>
        <taxon>Glomerellaceae</taxon>
        <taxon>Colletotrichum</taxon>
        <taxon>Colletotrichum gloeosporioides species complex</taxon>
    </lineage>
</organism>
<dbReference type="CDD" id="cd06008">
    <property type="entry name" value="NF-X1-zinc-finger"/>
    <property type="match status" value="3"/>
</dbReference>
<comment type="subcellular location">
    <subcellularLocation>
        <location evidence="1">Cytoplasm</location>
    </subcellularLocation>
</comment>
<dbReference type="InterPro" id="IPR047187">
    <property type="entry name" value="SF1_C_Upf1"/>
</dbReference>
<evidence type="ECO:0000313" key="13">
    <source>
        <dbReference type="EMBL" id="KAK1854784.1"/>
    </source>
</evidence>
<dbReference type="GO" id="GO:0004386">
    <property type="term" value="F:helicase activity"/>
    <property type="evidence" value="ECO:0007669"/>
    <property type="project" value="InterPro"/>
</dbReference>
<evidence type="ECO:0000256" key="7">
    <source>
        <dbReference type="ARBA" id="ARBA00022833"/>
    </source>
</evidence>
<dbReference type="Proteomes" id="UP001243330">
    <property type="component" value="Unassembled WGS sequence"/>
</dbReference>
<feature type="zinc finger region" description="C3H1-type" evidence="9">
    <location>
        <begin position="16"/>
        <end position="44"/>
    </location>
</feature>
<evidence type="ECO:0000256" key="10">
    <source>
        <dbReference type="SAM" id="MobiDB-lite"/>
    </source>
</evidence>
<keyword evidence="5 9" id="KW-0863">Zinc-finger</keyword>
<evidence type="ECO:0000256" key="6">
    <source>
        <dbReference type="ARBA" id="ARBA00022806"/>
    </source>
</evidence>
<dbReference type="Gene3D" id="3.40.50.300">
    <property type="entry name" value="P-loop containing nucleotide triphosphate hydrolases"/>
    <property type="match status" value="2"/>
</dbReference>
<dbReference type="SUPFAM" id="SSF52540">
    <property type="entry name" value="P-loop containing nucleoside triphosphate hydrolases"/>
    <property type="match status" value="1"/>
</dbReference>
<reference evidence="13" key="1">
    <citation type="submission" date="2023-01" db="EMBL/GenBank/DDBJ databases">
        <title>Colletotrichum chrysophilum M932 genome sequence.</title>
        <authorList>
            <person name="Baroncelli R."/>
        </authorList>
    </citation>
    <scope>NUCLEOTIDE SEQUENCE</scope>
    <source>
        <strain evidence="13">M932</strain>
    </source>
</reference>
<dbReference type="GO" id="GO:0005737">
    <property type="term" value="C:cytoplasm"/>
    <property type="evidence" value="ECO:0007669"/>
    <property type="project" value="UniProtKB-SubCell"/>
</dbReference>
<evidence type="ECO:0000256" key="2">
    <source>
        <dbReference type="ARBA" id="ARBA00022490"/>
    </source>
</evidence>